<dbReference type="OrthoDB" id="9798191at2"/>
<dbReference type="GO" id="GO:0042597">
    <property type="term" value="C:periplasmic space"/>
    <property type="evidence" value="ECO:0007669"/>
    <property type="project" value="UniProtKB-SubCell"/>
</dbReference>
<evidence type="ECO:0000256" key="5">
    <source>
        <dbReference type="ARBA" id="ARBA00049629"/>
    </source>
</evidence>
<dbReference type="EMBL" id="CP025611">
    <property type="protein sequence ID" value="AUN30069.1"/>
    <property type="molecule type" value="Genomic_DNA"/>
</dbReference>
<evidence type="ECO:0000256" key="1">
    <source>
        <dbReference type="ARBA" id="ARBA00004418"/>
    </source>
</evidence>
<dbReference type="PANTHER" id="PTHR43649:SF28">
    <property type="entry name" value="BINDING PROTEIN COMPONENT OF ABC SUGAR TRANSPORTER-RELATED"/>
    <property type="match status" value="1"/>
</dbReference>
<dbReference type="AlphaFoldDB" id="A0A2K9NAG5"/>
<dbReference type="KEGG" id="ncb:C0V82_07370"/>
<feature type="chain" id="PRO_5014894870" description="Probable sugar-binding periplasmic protein" evidence="7">
    <location>
        <begin position="29"/>
        <end position="415"/>
    </location>
</feature>
<dbReference type="InterPro" id="IPR006059">
    <property type="entry name" value="SBP"/>
</dbReference>
<keyword evidence="4 7" id="KW-0732">Signal</keyword>
<evidence type="ECO:0000256" key="2">
    <source>
        <dbReference type="ARBA" id="ARBA00008520"/>
    </source>
</evidence>
<name>A0A2K9NAG5_9PROT</name>
<evidence type="ECO:0000313" key="9">
    <source>
        <dbReference type="Proteomes" id="UP000234752"/>
    </source>
</evidence>
<evidence type="ECO:0000256" key="7">
    <source>
        <dbReference type="SAM" id="SignalP"/>
    </source>
</evidence>
<accession>A0A2K9NAG5</accession>
<proteinExistence type="inferred from homology"/>
<comment type="subcellular location">
    <subcellularLocation>
        <location evidence="1">Periplasm</location>
    </subcellularLocation>
</comment>
<dbReference type="Pfam" id="PF01547">
    <property type="entry name" value="SBP_bac_1"/>
    <property type="match status" value="1"/>
</dbReference>
<reference evidence="8 9" key="1">
    <citation type="submission" date="2017-12" db="EMBL/GenBank/DDBJ databases">
        <title>Genomes of bacteria within cyanobacterial aggregates.</title>
        <authorList>
            <person name="Cai H."/>
        </authorList>
    </citation>
    <scope>NUCLEOTIDE SEQUENCE [LARGE SCALE GENOMIC DNA]</scope>
    <source>
        <strain evidence="8 9">TH16</strain>
    </source>
</reference>
<dbReference type="PANTHER" id="PTHR43649">
    <property type="entry name" value="ARABINOSE-BINDING PROTEIN-RELATED"/>
    <property type="match status" value="1"/>
</dbReference>
<keyword evidence="3" id="KW-0813">Transport</keyword>
<comment type="similarity">
    <text evidence="2">Belongs to the bacterial solute-binding protein 1 family.</text>
</comment>
<protein>
    <recommendedName>
        <fullName evidence="6">Probable sugar-binding periplasmic protein</fullName>
    </recommendedName>
</protein>
<dbReference type="InterPro" id="IPR050490">
    <property type="entry name" value="Bact_solute-bd_prot1"/>
</dbReference>
<dbReference type="Proteomes" id="UP000234752">
    <property type="component" value="Chromosome eg_1"/>
</dbReference>
<dbReference type="Gene3D" id="3.40.190.10">
    <property type="entry name" value="Periplasmic binding protein-like II"/>
    <property type="match status" value="2"/>
</dbReference>
<evidence type="ECO:0000256" key="3">
    <source>
        <dbReference type="ARBA" id="ARBA00022448"/>
    </source>
</evidence>
<gene>
    <name evidence="8" type="ORF">C0V82_07370</name>
</gene>
<keyword evidence="9" id="KW-1185">Reference proteome</keyword>
<evidence type="ECO:0000256" key="6">
    <source>
        <dbReference type="ARBA" id="ARBA00049753"/>
    </source>
</evidence>
<evidence type="ECO:0000256" key="4">
    <source>
        <dbReference type="ARBA" id="ARBA00022729"/>
    </source>
</evidence>
<dbReference type="SUPFAM" id="SSF53850">
    <property type="entry name" value="Periplasmic binding protein-like II"/>
    <property type="match status" value="1"/>
</dbReference>
<feature type="signal peptide" evidence="7">
    <location>
        <begin position="1"/>
        <end position="28"/>
    </location>
</feature>
<organism evidence="8 9">
    <name type="scientific">Niveispirillum cyanobacteriorum</name>
    <dbReference type="NCBI Taxonomy" id="1612173"/>
    <lineage>
        <taxon>Bacteria</taxon>
        <taxon>Pseudomonadati</taxon>
        <taxon>Pseudomonadota</taxon>
        <taxon>Alphaproteobacteria</taxon>
        <taxon>Rhodospirillales</taxon>
        <taxon>Azospirillaceae</taxon>
        <taxon>Niveispirillum</taxon>
    </lineage>
</organism>
<evidence type="ECO:0000313" key="8">
    <source>
        <dbReference type="EMBL" id="AUN30069.1"/>
    </source>
</evidence>
<comment type="function">
    <text evidence="5">Part of a binding-protein-dependent transport system for a sugar.</text>
</comment>
<sequence>MKVRAKSCCVAIRLAVIACIALGSSASAAQELEVMHWLTSGGESASLSVVRQAYRDQGGVWRDAPVPGGSAARAAAVNRILGGNPPPVFLFSLGAQLRELSAHGLVVPAPGAGAEWDRVLPPLLSRSAQQQGRYMAAPLNIHGENWMFYNTALLRQAGLEVPRTWEAFITAAATLKAMGKTPIALGGQPWQERLLFNAVLLGVGGRDFYRRVYEALDETALSSPTMLAVFRTFASLRPFVDEGSPGRRWNQATAMLMRGDAAFQFMGDWAKGDIRAAGMEPGVQIGCALAPAPDPAYIMVVDAFAFTQPRDAATAEAQKRFVAVMMDPAVQAGLNQAKGSIPVRTDVPDDGFDICAKQAMTLIRAPETNLASTGMGLSGGMAGAVDDAISHFWNDPRLSPQEGQALLRKSILAFR</sequence>